<dbReference type="RefSeq" id="WP_106344734.1">
    <property type="nucleotide sequence ID" value="NZ_PVNE01000008.1"/>
</dbReference>
<evidence type="ECO:0000313" key="1">
    <source>
        <dbReference type="EMBL" id="PRX41094.1"/>
    </source>
</evidence>
<dbReference type="OrthoDB" id="2989132at2"/>
<keyword evidence="2" id="KW-1185">Reference proteome</keyword>
<reference evidence="1 2" key="1">
    <citation type="submission" date="2018-03" db="EMBL/GenBank/DDBJ databases">
        <title>Genomic Encyclopedia of Archaeal and Bacterial Type Strains, Phase II (KMG-II): from individual species to whole genera.</title>
        <authorList>
            <person name="Goeker M."/>
        </authorList>
    </citation>
    <scope>NUCLEOTIDE SEQUENCE [LARGE SCALE GENOMIC DNA]</scope>
    <source>
        <strain evidence="1 2">DSM 44946</strain>
    </source>
</reference>
<organism evidence="1 2">
    <name type="scientific">Planifilum fimeticola</name>
    <dbReference type="NCBI Taxonomy" id="201975"/>
    <lineage>
        <taxon>Bacteria</taxon>
        <taxon>Bacillati</taxon>
        <taxon>Bacillota</taxon>
        <taxon>Bacilli</taxon>
        <taxon>Bacillales</taxon>
        <taxon>Thermoactinomycetaceae</taxon>
        <taxon>Planifilum</taxon>
    </lineage>
</organism>
<dbReference type="AlphaFoldDB" id="A0A2T0LFS2"/>
<dbReference type="EMBL" id="PVNE01000008">
    <property type="protein sequence ID" value="PRX41094.1"/>
    <property type="molecule type" value="Genomic_DNA"/>
</dbReference>
<evidence type="ECO:0000313" key="2">
    <source>
        <dbReference type="Proteomes" id="UP000237797"/>
    </source>
</evidence>
<protein>
    <submittedName>
        <fullName evidence="1">Uncharacterized protein</fullName>
    </submittedName>
</protein>
<proteinExistence type="predicted"/>
<gene>
    <name evidence="1" type="ORF">CLV97_10822</name>
</gene>
<dbReference type="Proteomes" id="UP000237797">
    <property type="component" value="Unassembled WGS sequence"/>
</dbReference>
<comment type="caution">
    <text evidence="1">The sequence shown here is derived from an EMBL/GenBank/DDBJ whole genome shotgun (WGS) entry which is preliminary data.</text>
</comment>
<name>A0A2T0LFS2_9BACL</name>
<sequence length="92" mass="11128">MIKDFSSYEAYLERYRMFWSEEGDGRPPMLSPEEFREKFQLLRECYRTYREMVQDGREDKAADYYVNVINSLENELAIADGSDNFLFEDRKL</sequence>
<accession>A0A2T0LFS2</accession>